<evidence type="ECO:0000256" key="1">
    <source>
        <dbReference type="SAM" id="MobiDB-lite"/>
    </source>
</evidence>
<dbReference type="InterPro" id="IPR011990">
    <property type="entry name" value="TPR-like_helical_dom_sf"/>
</dbReference>
<proteinExistence type="predicted"/>
<gene>
    <name evidence="2" type="ORF">CAS74_003588</name>
</gene>
<comment type="caution">
    <text evidence="2">The sequence shown here is derived from an EMBL/GenBank/DDBJ whole genome shotgun (WGS) entry which is preliminary data.</text>
</comment>
<accession>A0A1Z8JLK3</accession>
<dbReference type="Proteomes" id="UP000195871">
    <property type="component" value="Unassembled WGS sequence"/>
</dbReference>
<organism evidence="2 3">
    <name type="scientific">Pichia kudriavzevii</name>
    <name type="common">Yeast</name>
    <name type="synonym">Issatchenkia orientalis</name>
    <dbReference type="NCBI Taxonomy" id="4909"/>
    <lineage>
        <taxon>Eukaryota</taxon>
        <taxon>Fungi</taxon>
        <taxon>Dikarya</taxon>
        <taxon>Ascomycota</taxon>
        <taxon>Saccharomycotina</taxon>
        <taxon>Pichiomycetes</taxon>
        <taxon>Pichiales</taxon>
        <taxon>Pichiaceae</taxon>
        <taxon>Pichia</taxon>
    </lineage>
</organism>
<feature type="compositionally biased region" description="Polar residues" evidence="1">
    <location>
        <begin position="604"/>
        <end position="614"/>
    </location>
</feature>
<dbReference type="SUPFAM" id="SSF48452">
    <property type="entry name" value="TPR-like"/>
    <property type="match status" value="1"/>
</dbReference>
<dbReference type="AlphaFoldDB" id="A0A1Z8JLK3"/>
<evidence type="ECO:0000313" key="2">
    <source>
        <dbReference type="EMBL" id="OUT21470.1"/>
    </source>
</evidence>
<feature type="compositionally biased region" description="Basic and acidic residues" evidence="1">
    <location>
        <begin position="616"/>
        <end position="626"/>
    </location>
</feature>
<dbReference type="EMBL" id="NHMM01000005">
    <property type="protein sequence ID" value="OUT21470.1"/>
    <property type="molecule type" value="Genomic_DNA"/>
</dbReference>
<name>A0A1Z8JLK3_PICKU</name>
<protein>
    <submittedName>
        <fullName evidence="2">Uncharacterized protein</fullName>
    </submittedName>
</protein>
<reference evidence="2 3" key="1">
    <citation type="submission" date="2017-05" db="EMBL/GenBank/DDBJ databases">
        <title>The Genome Sequence of Candida krusei Ckrusei653.</title>
        <authorList>
            <person name="Cuomo C."/>
            <person name="Forche A."/>
            <person name="Young S."/>
            <person name="Abouelleil A."/>
            <person name="Cao P."/>
            <person name="Chapman S."/>
            <person name="Cusick C."/>
            <person name="Shea T."/>
            <person name="Nusbaum C."/>
            <person name="Birren B."/>
        </authorList>
    </citation>
    <scope>NUCLEOTIDE SEQUENCE [LARGE SCALE GENOMIC DNA]</scope>
    <source>
        <strain evidence="2 3">Ckrusei653</strain>
    </source>
</reference>
<feature type="region of interest" description="Disordered" evidence="1">
    <location>
        <begin position="601"/>
        <end position="626"/>
    </location>
</feature>
<evidence type="ECO:0000313" key="3">
    <source>
        <dbReference type="Proteomes" id="UP000195871"/>
    </source>
</evidence>
<dbReference type="VEuPathDB" id="FungiDB:C5L36_0B04940"/>
<sequence length="817" mass="92873">MTIDIPGTIATTLTLTPLQEKAIFGVDILKNINDEALISDSTMRIWKKLQEGDEGLISGWISSKVVTNEFEYAILLSVLSLYQVRNSSEVADSFDATNQIVLNRIVENGRNALPSFSNLISWDKLDDIIRVLIQTTFKDTNSFESFRDRFNVLVKSAKSNFGTIIMYLIGFNKFKESKAELKNISESFKSVIDTYYAQFKFPDATRSNASEVNQLMDLVIYIASDRSLSAYLNIHSSINKYIHVTYHNVKVMKLWCLEALINGSNLEAKSTFRTYINYIKDYKAKHNGGLYDIMDVIHTFLFTLEKISENLRDHEEYRELNSWAKEARHIIDALFTIIGTDKTTYHRSLRKKLAEIYYICAVIKENSLKLESEPASKIGIISEYLTRSVSYLSNDLKLLPIYVASIYYKHSYYLHKLGLHKKAIKYCKESMRHHPDKIKYINYYVKLLTGDEDNLEKALLISQQVIENLHAVADSKRSMSWKNDALESYLIFLTLLGDSAIEVLGPFFGFINKIFENQEFREPKGTSKNSGEEKVLKNTTPAYSVVNGNSEDMDGCTSCALSVDSMNKGSTFKSVLKIGSGKGNKKDLSVKAIRRSLHVHRKNSLSTSSCSPGSQHHPERGKTKNSMHKEEEILLCHMWLVLSRLFQANGYEVEALQCVEEAEDLANTPIMEIGVYARKGCVLATRETQEEVNQGCKYLEKSFTMLEEVSIENSLHMLNNEPRYTEWSCILESIVGVAQVARDLERAGDRNATIDVGVDRESSRARAAHAQKMARWCLQQVAQHDNATLRLLFCDNDNVVEAQDTVHGWHGLGIYCM</sequence>